<evidence type="ECO:0000256" key="2">
    <source>
        <dbReference type="ARBA" id="ARBA00022741"/>
    </source>
</evidence>
<keyword evidence="2" id="KW-0547">Nucleotide-binding</keyword>
<keyword evidence="4" id="KW-0067">ATP-binding</keyword>
<feature type="repeat" description="TPR" evidence="5">
    <location>
        <begin position="723"/>
        <end position="756"/>
    </location>
</feature>
<dbReference type="InterPro" id="IPR011990">
    <property type="entry name" value="TPR-like_helical_dom_sf"/>
</dbReference>
<dbReference type="Pfam" id="PF13374">
    <property type="entry name" value="TPR_10"/>
    <property type="match status" value="1"/>
</dbReference>
<dbReference type="SMART" id="SM00220">
    <property type="entry name" value="S_TKc"/>
    <property type="match status" value="1"/>
</dbReference>
<keyword evidence="6" id="KW-1133">Transmembrane helix</keyword>
<dbReference type="SMART" id="SM00028">
    <property type="entry name" value="TPR"/>
    <property type="match status" value="7"/>
</dbReference>
<dbReference type="PROSITE" id="PS00108">
    <property type="entry name" value="PROTEIN_KINASE_ST"/>
    <property type="match status" value="1"/>
</dbReference>
<keyword evidence="6" id="KW-0812">Transmembrane</keyword>
<dbReference type="Gene3D" id="3.30.200.20">
    <property type="entry name" value="Phosphorylase Kinase, domain 1"/>
    <property type="match status" value="1"/>
</dbReference>
<evidence type="ECO:0000256" key="3">
    <source>
        <dbReference type="ARBA" id="ARBA00022777"/>
    </source>
</evidence>
<proteinExistence type="predicted"/>
<accession>A0A3D9L5X4</accession>
<feature type="repeat" description="TPR" evidence="5">
    <location>
        <begin position="681"/>
        <end position="714"/>
    </location>
</feature>
<evidence type="ECO:0000256" key="6">
    <source>
        <dbReference type="SAM" id="Phobius"/>
    </source>
</evidence>
<gene>
    <name evidence="8" type="ORF">C7460_10827</name>
</gene>
<dbReference type="InterPro" id="IPR019734">
    <property type="entry name" value="TPR_rpt"/>
</dbReference>
<evidence type="ECO:0000259" key="7">
    <source>
        <dbReference type="PROSITE" id="PS50011"/>
    </source>
</evidence>
<dbReference type="Proteomes" id="UP000256779">
    <property type="component" value="Unassembled WGS sequence"/>
</dbReference>
<keyword evidence="9" id="KW-1185">Reference proteome</keyword>
<dbReference type="CDD" id="cd14014">
    <property type="entry name" value="STKc_PknB_like"/>
    <property type="match status" value="1"/>
</dbReference>
<dbReference type="EMBL" id="QREG01000008">
    <property type="protein sequence ID" value="RED99411.1"/>
    <property type="molecule type" value="Genomic_DNA"/>
</dbReference>
<feature type="transmembrane region" description="Helical" evidence="6">
    <location>
        <begin position="342"/>
        <end position="362"/>
    </location>
</feature>
<dbReference type="Gene3D" id="1.10.510.10">
    <property type="entry name" value="Transferase(Phosphotransferase) domain 1"/>
    <property type="match status" value="1"/>
</dbReference>
<keyword evidence="6" id="KW-0472">Membrane</keyword>
<organism evidence="8 9">
    <name type="scientific">Marinoscillum furvescens DSM 4134</name>
    <dbReference type="NCBI Taxonomy" id="1122208"/>
    <lineage>
        <taxon>Bacteria</taxon>
        <taxon>Pseudomonadati</taxon>
        <taxon>Bacteroidota</taxon>
        <taxon>Cytophagia</taxon>
        <taxon>Cytophagales</taxon>
        <taxon>Reichenbachiellaceae</taxon>
        <taxon>Marinoscillum</taxon>
    </lineage>
</organism>
<keyword evidence="8" id="KW-0723">Serine/threonine-protein kinase</keyword>
<keyword evidence="5" id="KW-0802">TPR repeat</keyword>
<feature type="domain" description="Protein kinase" evidence="7">
    <location>
        <begin position="63"/>
        <end position="316"/>
    </location>
</feature>
<evidence type="ECO:0000256" key="5">
    <source>
        <dbReference type="PROSITE-ProRule" id="PRU00339"/>
    </source>
</evidence>
<evidence type="ECO:0000313" key="8">
    <source>
        <dbReference type="EMBL" id="RED99411.1"/>
    </source>
</evidence>
<dbReference type="PANTHER" id="PTHR43289:SF34">
    <property type="entry name" value="SERINE_THREONINE-PROTEIN KINASE YBDM-RELATED"/>
    <property type="match status" value="1"/>
</dbReference>
<protein>
    <submittedName>
        <fullName evidence="8">Serine/threonine protein kinase with TPR repeats</fullName>
    </submittedName>
</protein>
<dbReference type="PROSITE" id="PS50005">
    <property type="entry name" value="TPR"/>
    <property type="match status" value="2"/>
</dbReference>
<keyword evidence="3 8" id="KW-0418">Kinase</keyword>
<dbReference type="GO" id="GO:0005524">
    <property type="term" value="F:ATP binding"/>
    <property type="evidence" value="ECO:0007669"/>
    <property type="project" value="UniProtKB-KW"/>
</dbReference>
<dbReference type="OrthoDB" id="9813021at2"/>
<dbReference type="SUPFAM" id="SSF48452">
    <property type="entry name" value="TPR-like"/>
    <property type="match status" value="3"/>
</dbReference>
<evidence type="ECO:0000313" key="9">
    <source>
        <dbReference type="Proteomes" id="UP000256779"/>
    </source>
</evidence>
<keyword evidence="1" id="KW-0808">Transferase</keyword>
<dbReference type="PROSITE" id="PS50011">
    <property type="entry name" value="PROTEIN_KINASE_DOM"/>
    <property type="match status" value="1"/>
</dbReference>
<reference evidence="8 9" key="1">
    <citation type="submission" date="2018-07" db="EMBL/GenBank/DDBJ databases">
        <title>Genomic Encyclopedia of Type Strains, Phase IV (KMG-IV): sequencing the most valuable type-strain genomes for metagenomic binning, comparative biology and taxonomic classification.</title>
        <authorList>
            <person name="Goeker M."/>
        </authorList>
    </citation>
    <scope>NUCLEOTIDE SEQUENCE [LARGE SCALE GENOMIC DNA]</scope>
    <source>
        <strain evidence="8 9">DSM 4134</strain>
    </source>
</reference>
<dbReference type="Pfam" id="PF00069">
    <property type="entry name" value="Pkinase"/>
    <property type="match status" value="1"/>
</dbReference>
<name>A0A3D9L5X4_MARFU</name>
<dbReference type="AlphaFoldDB" id="A0A3D9L5X4"/>
<dbReference type="GO" id="GO:0004674">
    <property type="term" value="F:protein serine/threonine kinase activity"/>
    <property type="evidence" value="ECO:0007669"/>
    <property type="project" value="UniProtKB-KW"/>
</dbReference>
<dbReference type="InterPro" id="IPR008271">
    <property type="entry name" value="Ser/Thr_kinase_AS"/>
</dbReference>
<evidence type="ECO:0000256" key="1">
    <source>
        <dbReference type="ARBA" id="ARBA00022679"/>
    </source>
</evidence>
<dbReference type="RefSeq" id="WP_115867949.1">
    <property type="nucleotide sequence ID" value="NZ_QREG01000008.1"/>
</dbReference>
<dbReference type="InterPro" id="IPR011009">
    <property type="entry name" value="Kinase-like_dom_sf"/>
</dbReference>
<dbReference type="PANTHER" id="PTHR43289">
    <property type="entry name" value="MITOGEN-ACTIVATED PROTEIN KINASE KINASE KINASE 20-RELATED"/>
    <property type="match status" value="1"/>
</dbReference>
<evidence type="ECO:0000256" key="4">
    <source>
        <dbReference type="ARBA" id="ARBA00022840"/>
    </source>
</evidence>
<dbReference type="Gene3D" id="1.25.40.10">
    <property type="entry name" value="Tetratricopeptide repeat domain"/>
    <property type="match status" value="3"/>
</dbReference>
<dbReference type="InterPro" id="IPR000719">
    <property type="entry name" value="Prot_kinase_dom"/>
</dbReference>
<sequence>MEEGFSHEEWKAFLNEMGVEEADFPAPPPEVNDYFQQLEKKLSAELSQCLNSELPPAYTIGNYTIDHTLATGGMATVYLASRSDGMYDQKVAIKVLSPILHTDKHLEYFQKERQILARLNHPAIARILDGGVTQEGAPYFIMEYVDGLTLDQHCHQHQPSLRHIAHLFMQIADALAHAHAKLILHRDLKPTNILVKSNGEIKLLDFGIGHALTAKNNTGAGTLAYSSPEQLHGETIDTASDIFQLGICLYELCTSQKPFGKTREQITKNLQNPSPTPAHEINAQVSKSLSAVVGKCLKGKKENRYPTASALKEDLIRCINHQPVAAPISWQTKTALYVRRNWMVLCLSLVLFSTILIAFLIYKKQADRIFEEHQKAQATLTFLRKVFDGGDPNLPASKDLTPADLLKKRADDIAKIKEPSVRAYVSTELARLYHKLGLWTEASPLLINAVSFYQQSPSEHATSLGRTLTELSANYRNLSQFDKADSTLSHAIDLLTKNLPETALPLAYALKDKSYLCYKRAAYEDGISSAHRAIALLENAPTTPSSEPPIEIALAFAYNNLSLNLRELSLYDDALKACQKALSTGEHFFEHDNTVRFIPLGNLAIIYNRMGNYEHQIKILHQKLIEEKEYFAEDNPQLINTIANLGAAYYKTGNYHRSDSLNLIAYHKYKNLYGKEHHHSISSLYNLGNSKYSQGQFGEAIGYFEQVLKVDIRQFGADHPYVAGDYISLGLATEGEKNYAQAEKYYHQALSIYQNKFGKNHQKVSYTHYLLAELHGVTGNLPSAEKHYKTAIEIGQNVLDDKHPELIKYHEGLSSLLKKQSI</sequence>
<comment type="caution">
    <text evidence="8">The sequence shown here is derived from an EMBL/GenBank/DDBJ whole genome shotgun (WGS) entry which is preliminary data.</text>
</comment>
<dbReference type="Pfam" id="PF13424">
    <property type="entry name" value="TPR_12"/>
    <property type="match status" value="1"/>
</dbReference>
<dbReference type="SUPFAM" id="SSF56112">
    <property type="entry name" value="Protein kinase-like (PK-like)"/>
    <property type="match status" value="1"/>
</dbReference>